<evidence type="ECO:0000313" key="2">
    <source>
        <dbReference type="EMBL" id="SQC23060.1"/>
    </source>
</evidence>
<keyword evidence="2" id="KW-0449">Lipoprotein</keyword>
<accession>A0A2X3FJJ9</accession>
<dbReference type="EMBL" id="UASO01000004">
    <property type="protein sequence ID" value="SQC23060.1"/>
    <property type="molecule type" value="Genomic_DNA"/>
</dbReference>
<reference evidence="2 3" key="1">
    <citation type="submission" date="2018-06" db="EMBL/GenBank/DDBJ databases">
        <authorList>
            <consortium name="Pathogen Informatics"/>
            <person name="Doyle S."/>
        </authorList>
    </citation>
    <scope>NUCLEOTIDE SEQUENCE [LARGE SCALE GENOMIC DNA]</scope>
    <source>
        <strain evidence="2 3">NCTC9645</strain>
    </source>
</reference>
<protein>
    <submittedName>
        <fullName evidence="2">Outer membrane lipoprotein</fullName>
    </submittedName>
</protein>
<dbReference type="SUPFAM" id="SSF54511">
    <property type="entry name" value="GFP-like"/>
    <property type="match status" value="1"/>
</dbReference>
<dbReference type="AlphaFoldDB" id="A0A2X3FJJ9"/>
<dbReference type="InterPro" id="IPR009017">
    <property type="entry name" value="GFP"/>
</dbReference>
<gene>
    <name evidence="2" type="ORF">NCTC9645_03286</name>
</gene>
<sequence length="414" mass="46082">MPASVKDREAWAQAIATAFDSQKLAPTEENVCSVLAVAQQESNYQSDPVVPGLNKIAWQELTAGRKKCTFRRFWSITALKITSPNGKSYSDRLDNVKTEKQLSAIFDDFIGMVPMGQKLFGSLNPVHTGGPMQVSIAFAEQHTSGYPWKMNGTVRQEVFSLRGGLWFGTYHLLNYPASYSAPLYRFADFNAGWYASRNAAFQNAVVKASGVKLALDGDLIRYDSEEPGSTELAVRRLASQLGMSDSEIHRQLKKGDSLAFEKTDLYQQVFRLAEKKAGKTLPREMLPGIQLESPKITRNLTTAWFAKRVDERRGKLYGAALTALTPAHDKRQYPDERAADKERDQTKEGTHGEADVDLRTAGVLGLYQAFKYPRGVDQHAEHLRAGPAADQHEQPVGDMAAGQRAPFFISQKRF</sequence>
<evidence type="ECO:0000313" key="3">
    <source>
        <dbReference type="Proteomes" id="UP000250675"/>
    </source>
</evidence>
<dbReference type="Pfam" id="PF07759">
    <property type="entry name" value="DUF1615"/>
    <property type="match status" value="1"/>
</dbReference>
<name>A0A2X3FJJ9_KLEPN</name>
<dbReference type="InterPro" id="IPR011673">
    <property type="entry name" value="DUF1615"/>
</dbReference>
<proteinExistence type="predicted"/>
<dbReference type="Proteomes" id="UP000250675">
    <property type="component" value="Unassembled WGS sequence"/>
</dbReference>
<evidence type="ECO:0000256" key="1">
    <source>
        <dbReference type="SAM" id="MobiDB-lite"/>
    </source>
</evidence>
<feature type="region of interest" description="Disordered" evidence="1">
    <location>
        <begin position="327"/>
        <end position="355"/>
    </location>
</feature>
<organism evidence="2 3">
    <name type="scientific">Klebsiella pneumoniae</name>
    <dbReference type="NCBI Taxonomy" id="573"/>
    <lineage>
        <taxon>Bacteria</taxon>
        <taxon>Pseudomonadati</taxon>
        <taxon>Pseudomonadota</taxon>
        <taxon>Gammaproteobacteria</taxon>
        <taxon>Enterobacterales</taxon>
        <taxon>Enterobacteriaceae</taxon>
        <taxon>Klebsiella/Raoultella group</taxon>
        <taxon>Klebsiella</taxon>
        <taxon>Klebsiella pneumoniae complex</taxon>
    </lineage>
</organism>